<dbReference type="Pfam" id="PF08293">
    <property type="entry name" value="MRP-S33"/>
    <property type="match status" value="1"/>
</dbReference>
<dbReference type="GeneID" id="9379702"/>
<dbReference type="HOGENOM" id="CLU_150777_0_1_1"/>
<dbReference type="Proteomes" id="UP000001861">
    <property type="component" value="Unassembled WGS sequence"/>
</dbReference>
<accession>D6RLL6</accession>
<reference evidence="8 9" key="1">
    <citation type="journal article" date="2010" name="Proc. Natl. Acad. Sci. U.S.A.">
        <title>Insights into evolution of multicellular fungi from the assembled chromosomes of the mushroom Coprinopsis cinerea (Coprinus cinereus).</title>
        <authorList>
            <person name="Stajich J.E."/>
            <person name="Wilke S.K."/>
            <person name="Ahren D."/>
            <person name="Au C.H."/>
            <person name="Birren B.W."/>
            <person name="Borodovsky M."/>
            <person name="Burns C."/>
            <person name="Canback B."/>
            <person name="Casselton L.A."/>
            <person name="Cheng C.K."/>
            <person name="Deng J."/>
            <person name="Dietrich F.S."/>
            <person name="Fargo D.C."/>
            <person name="Farman M.L."/>
            <person name="Gathman A.C."/>
            <person name="Goldberg J."/>
            <person name="Guigo R."/>
            <person name="Hoegger P.J."/>
            <person name="Hooker J.B."/>
            <person name="Huggins A."/>
            <person name="James T.Y."/>
            <person name="Kamada T."/>
            <person name="Kilaru S."/>
            <person name="Kodira C."/>
            <person name="Kues U."/>
            <person name="Kupfer D."/>
            <person name="Kwan H.S."/>
            <person name="Lomsadze A."/>
            <person name="Li W."/>
            <person name="Lilly W.W."/>
            <person name="Ma L.J."/>
            <person name="Mackey A.J."/>
            <person name="Manning G."/>
            <person name="Martin F."/>
            <person name="Muraguchi H."/>
            <person name="Natvig D.O."/>
            <person name="Palmerini H."/>
            <person name="Ramesh M.A."/>
            <person name="Rehmeyer C.J."/>
            <person name="Roe B.A."/>
            <person name="Shenoy N."/>
            <person name="Stanke M."/>
            <person name="Ter-Hovhannisyan V."/>
            <person name="Tunlid A."/>
            <person name="Velagapudi R."/>
            <person name="Vision T.J."/>
            <person name="Zeng Q."/>
            <person name="Zolan M.E."/>
            <person name="Pukkila P.J."/>
        </authorList>
    </citation>
    <scope>NUCLEOTIDE SEQUENCE [LARGE SCALE GENOMIC DNA]</scope>
    <source>
        <strain evidence="9">Okayama-7 / 130 / ATCC MYA-4618 / FGSC 9003</strain>
    </source>
</reference>
<dbReference type="eggNOG" id="KOG4844">
    <property type="taxonomic scope" value="Eukaryota"/>
</dbReference>
<dbReference type="GO" id="GO:0005840">
    <property type="term" value="C:ribosome"/>
    <property type="evidence" value="ECO:0007669"/>
    <property type="project" value="UniProtKB-KW"/>
</dbReference>
<dbReference type="InParanoid" id="D6RLL6"/>
<comment type="caution">
    <text evidence="8">The sequence shown here is derived from an EMBL/GenBank/DDBJ whole genome shotgun (WGS) entry which is preliminary data.</text>
</comment>
<evidence type="ECO:0000256" key="4">
    <source>
        <dbReference type="ARBA" id="ARBA00023128"/>
    </source>
</evidence>
<dbReference type="STRING" id="240176.D6RLL6"/>
<proteinExistence type="inferred from homology"/>
<evidence type="ECO:0000256" key="2">
    <source>
        <dbReference type="ARBA" id="ARBA00008970"/>
    </source>
</evidence>
<evidence type="ECO:0000256" key="3">
    <source>
        <dbReference type="ARBA" id="ARBA00022980"/>
    </source>
</evidence>
<dbReference type="VEuPathDB" id="FungiDB:CC1G_14155"/>
<dbReference type="FunCoup" id="D6RLL6">
    <property type="interactions" value="165"/>
</dbReference>
<dbReference type="InterPro" id="IPR013219">
    <property type="entry name" value="Ribosomal_mS33"/>
</dbReference>
<evidence type="ECO:0000256" key="5">
    <source>
        <dbReference type="ARBA" id="ARBA00023274"/>
    </source>
</evidence>
<dbReference type="KEGG" id="cci:CC1G_14155"/>
<sequence length="106" mass="12108">MSAIVPSRLAALAKLRCSIFQQTYNPTGVRTGAKYLKQKLRGPAMTMYYPTRLNISALARQLPELELVDEEEMERIEDVTSRRKRGKGAPKKAKTKDDSRRAKKKR</sequence>
<keyword evidence="3" id="KW-0689">Ribosomal protein</keyword>
<dbReference type="OrthoDB" id="2257454at2759"/>
<gene>
    <name evidence="8" type="ORF">CC1G_14155</name>
</gene>
<evidence type="ECO:0000256" key="6">
    <source>
        <dbReference type="ARBA" id="ARBA00035132"/>
    </source>
</evidence>
<comment type="similarity">
    <text evidence="2">Belongs to the mitochondrion-specific ribosomal protein mS33 family.</text>
</comment>
<dbReference type="GO" id="GO:1990904">
    <property type="term" value="C:ribonucleoprotein complex"/>
    <property type="evidence" value="ECO:0007669"/>
    <property type="project" value="UniProtKB-KW"/>
</dbReference>
<comment type="subcellular location">
    <subcellularLocation>
        <location evidence="1">Mitochondrion</location>
    </subcellularLocation>
</comment>
<organism evidence="8 9">
    <name type="scientific">Coprinopsis cinerea (strain Okayama-7 / 130 / ATCC MYA-4618 / FGSC 9003)</name>
    <name type="common">Inky cap fungus</name>
    <name type="synonym">Hormographiella aspergillata</name>
    <dbReference type="NCBI Taxonomy" id="240176"/>
    <lineage>
        <taxon>Eukaryota</taxon>
        <taxon>Fungi</taxon>
        <taxon>Dikarya</taxon>
        <taxon>Basidiomycota</taxon>
        <taxon>Agaricomycotina</taxon>
        <taxon>Agaricomycetes</taxon>
        <taxon>Agaricomycetidae</taxon>
        <taxon>Agaricales</taxon>
        <taxon>Agaricineae</taxon>
        <taxon>Psathyrellaceae</taxon>
        <taxon>Coprinopsis</taxon>
    </lineage>
</organism>
<evidence type="ECO:0000256" key="1">
    <source>
        <dbReference type="ARBA" id="ARBA00004173"/>
    </source>
</evidence>
<keyword evidence="5" id="KW-0687">Ribonucleoprotein</keyword>
<name>D6RLL6_COPC7</name>
<keyword evidence="4" id="KW-0496">Mitochondrion</keyword>
<dbReference type="RefSeq" id="XP_002911622.1">
    <property type="nucleotide sequence ID" value="XM_002911576.1"/>
</dbReference>
<feature type="compositionally biased region" description="Basic residues" evidence="7">
    <location>
        <begin position="82"/>
        <end position="94"/>
    </location>
</feature>
<dbReference type="PANTHER" id="PTHR13362:SF2">
    <property type="entry name" value="SMALL RIBOSOMAL SUBUNIT PROTEIN MS33"/>
    <property type="match status" value="1"/>
</dbReference>
<keyword evidence="9" id="KW-1185">Reference proteome</keyword>
<dbReference type="EMBL" id="AACS02000003">
    <property type="protein sequence ID" value="EFI28128.1"/>
    <property type="molecule type" value="Genomic_DNA"/>
</dbReference>
<dbReference type="OMA" id="MKAQCQV"/>
<feature type="region of interest" description="Disordered" evidence="7">
    <location>
        <begin position="72"/>
        <end position="106"/>
    </location>
</feature>
<dbReference type="GO" id="GO:0005739">
    <property type="term" value="C:mitochondrion"/>
    <property type="evidence" value="ECO:0007669"/>
    <property type="project" value="UniProtKB-SubCell"/>
</dbReference>
<evidence type="ECO:0000256" key="7">
    <source>
        <dbReference type="SAM" id="MobiDB-lite"/>
    </source>
</evidence>
<protein>
    <recommendedName>
        <fullName evidence="6">Small ribosomal subunit protein mS33</fullName>
    </recommendedName>
</protein>
<dbReference type="AlphaFoldDB" id="D6RLL6"/>
<dbReference type="PANTHER" id="PTHR13362">
    <property type="entry name" value="MITOCHONDRIAL RIBOSOMAL PROTEIN S33"/>
    <property type="match status" value="1"/>
</dbReference>
<evidence type="ECO:0000313" key="9">
    <source>
        <dbReference type="Proteomes" id="UP000001861"/>
    </source>
</evidence>
<evidence type="ECO:0000313" key="8">
    <source>
        <dbReference type="EMBL" id="EFI28128.1"/>
    </source>
</evidence>